<keyword evidence="1" id="KW-0614">Plasmid</keyword>
<evidence type="ECO:0000313" key="1">
    <source>
        <dbReference type="EMBL" id="MBQ0855619.1"/>
    </source>
</evidence>
<protein>
    <submittedName>
        <fullName evidence="1">Uncharacterized protein</fullName>
    </submittedName>
</protein>
<accession>A0A940Y1K5</accession>
<dbReference type="AlphaFoldDB" id="A0A940Y1K5"/>
<comment type="caution">
    <text evidence="1">The sequence shown here is derived from an EMBL/GenBank/DDBJ whole genome shotgun (WGS) entry which is preliminary data.</text>
</comment>
<organism evidence="1 2">
    <name type="scientific">Streptomyces liliiviolaceus</name>
    <dbReference type="NCBI Taxonomy" id="2823109"/>
    <lineage>
        <taxon>Bacteria</taxon>
        <taxon>Bacillati</taxon>
        <taxon>Actinomycetota</taxon>
        <taxon>Actinomycetes</taxon>
        <taxon>Kitasatosporales</taxon>
        <taxon>Streptomycetaceae</taxon>
        <taxon>Streptomyces</taxon>
    </lineage>
</organism>
<evidence type="ECO:0000313" key="2">
    <source>
        <dbReference type="Proteomes" id="UP000677413"/>
    </source>
</evidence>
<reference evidence="1 2" key="1">
    <citation type="submission" date="2021-04" db="EMBL/GenBank/DDBJ databases">
        <authorList>
            <person name="Tang X."/>
            <person name="Zhou X."/>
            <person name="Chen X."/>
            <person name="Cernava T."/>
            <person name="Zhang C."/>
        </authorList>
    </citation>
    <scope>NUCLEOTIDE SEQUENCE [LARGE SCALE GENOMIC DNA]</scope>
    <source>
        <strain evidence="1 2">BH-SS-21</strain>
        <plasmid evidence="1">p2</plasmid>
    </source>
</reference>
<gene>
    <name evidence="1" type="ORF">J8N05_46520</name>
</gene>
<geneLocation type="plasmid" evidence="1">
    <name>p2</name>
</geneLocation>
<dbReference type="Proteomes" id="UP000677413">
    <property type="component" value="Unassembled WGS sequence"/>
</dbReference>
<dbReference type="SUPFAM" id="SSF159245">
    <property type="entry name" value="AttH-like"/>
    <property type="match status" value="1"/>
</dbReference>
<proteinExistence type="predicted"/>
<keyword evidence="2" id="KW-1185">Reference proteome</keyword>
<dbReference type="RefSeq" id="WP_210894499.1">
    <property type="nucleotide sequence ID" value="NZ_JAGPYQ010000003.1"/>
</dbReference>
<sequence length="338" mass="37090">MTDDTFHDALVAPDTSGLPDRFFDRFVFNLHPVDASSPSVLIGLGVHPPKDVVDGFAVLVTGTEQRNVRFSTELSATDGASAGPFSWQVVEPMKTWKLVLGANPTGMEFDLLWHARTPAWTGEVNVDNDGPTPTSFAHLVQSGYYSGTLSIDGRQRSVDGWYGQRDRSRGVRTLSGGQGLHVWYQAQFPDRSIGFLLVETRQHDRLLLEGAVMHENGLLDDIVDVRHDLRFDDGLDLKGGTVEVTTESGEVYTVDTDASAGGGYMAGAGYGGHHGRPKGRDHIEHDVYPLDGTVSPRTLDSALTDRLASFTWNGTEGRGIFEFAMTRSRSYTYRPSLR</sequence>
<name>A0A940Y1K5_9ACTN</name>
<dbReference type="EMBL" id="JAGPYQ010000003">
    <property type="protein sequence ID" value="MBQ0855619.1"/>
    <property type="molecule type" value="Genomic_DNA"/>
</dbReference>